<comment type="caution">
    <text evidence="3">The sequence shown here is derived from an EMBL/GenBank/DDBJ whole genome shotgun (WGS) entry which is preliminary data.</text>
</comment>
<dbReference type="RefSeq" id="WP_055223968.1">
    <property type="nucleotide sequence ID" value="NZ_BLYL01000005.1"/>
</dbReference>
<keyword evidence="2" id="KW-0812">Transmembrane</keyword>
<dbReference type="AlphaFoldDB" id="A0AAI9NYC0"/>
<dbReference type="Proteomes" id="UP000660047">
    <property type="component" value="Unassembled WGS sequence"/>
</dbReference>
<protein>
    <submittedName>
        <fullName evidence="3">Uncharacterized protein</fullName>
    </submittedName>
</protein>
<feature type="compositionally biased region" description="Acidic residues" evidence="1">
    <location>
        <begin position="95"/>
        <end position="118"/>
    </location>
</feature>
<feature type="transmembrane region" description="Helical" evidence="2">
    <location>
        <begin position="143"/>
        <end position="168"/>
    </location>
</feature>
<feature type="compositionally biased region" description="Acidic residues" evidence="1">
    <location>
        <begin position="9"/>
        <end position="20"/>
    </location>
</feature>
<organism evidence="3 4">
    <name type="scientific">Coprococcus eutactus</name>
    <dbReference type="NCBI Taxonomy" id="33043"/>
    <lineage>
        <taxon>Bacteria</taxon>
        <taxon>Bacillati</taxon>
        <taxon>Bacillota</taxon>
        <taxon>Clostridia</taxon>
        <taxon>Lachnospirales</taxon>
        <taxon>Lachnospiraceae</taxon>
        <taxon>Coprococcus</taxon>
    </lineage>
</organism>
<name>A0AAI9NYC0_9FIRM</name>
<dbReference type="EMBL" id="BLYL01000005">
    <property type="protein sequence ID" value="GFO94051.1"/>
    <property type="molecule type" value="Genomic_DNA"/>
</dbReference>
<evidence type="ECO:0000256" key="2">
    <source>
        <dbReference type="SAM" id="Phobius"/>
    </source>
</evidence>
<proteinExistence type="predicted"/>
<sequence length="350" mass="39740">MKKKKNLEAEEQNIENEEPELDRKSEIGGDSETDDDLDDGEEPESDDESDDSGDSGLDDDLDDSEDSELADNSEPGGASEVEETPARQKRPYEDYVIEDPEDMDDAPDTGDMFDDEELYGDDDYFAEEKAKTRKGRRRSRHGGISGGVLALLWAVFLILVGVYVYVFFINDKLFTENITGRDNTVRLEIPDGANYRLCTIDEINQLVNNYLLARTKADQTTLQRLVTDPSEFDDMKSIEIAAEYITAYNKTTCYIANGYTADSYIVYELSNLMIKDVNSEPLDIRSLYVTKQSDGSYKINNSALSDKESSYINTINSSGDIQAIYEHVKENNDYLLRTDETFRKFQNMYN</sequence>
<evidence type="ECO:0000313" key="3">
    <source>
        <dbReference type="EMBL" id="GFO94051.1"/>
    </source>
</evidence>
<gene>
    <name evidence="3" type="ORF">COEU31_10970</name>
</gene>
<reference evidence="3" key="1">
    <citation type="submission" date="2020-06" db="EMBL/GenBank/DDBJ databases">
        <title>Characterization of fructooligosaccharide metabolism and fructooligosaccharide-degrading enzymes in human commensal butyrate producers.</title>
        <authorList>
            <person name="Tanno H."/>
            <person name="Fujii T."/>
            <person name="Hirano K."/>
            <person name="Maeno S."/>
            <person name="Tonozuka T."/>
            <person name="Sakamoto M."/>
            <person name="Ohkuma M."/>
            <person name="Tochio T."/>
            <person name="Endo A."/>
        </authorList>
    </citation>
    <scope>NUCLEOTIDE SEQUENCE</scope>
    <source>
        <strain evidence="3">JCM 31265</strain>
    </source>
</reference>
<evidence type="ECO:0000256" key="1">
    <source>
        <dbReference type="SAM" id="MobiDB-lite"/>
    </source>
</evidence>
<keyword evidence="2" id="KW-1133">Transmembrane helix</keyword>
<feature type="compositionally biased region" description="Basic and acidic residues" evidence="1">
    <location>
        <begin position="84"/>
        <end position="93"/>
    </location>
</feature>
<feature type="compositionally biased region" description="Acidic residues" evidence="1">
    <location>
        <begin position="29"/>
        <end position="71"/>
    </location>
</feature>
<accession>A0AAI9NYC0</accession>
<feature type="region of interest" description="Disordered" evidence="1">
    <location>
        <begin position="1"/>
        <end position="118"/>
    </location>
</feature>
<evidence type="ECO:0000313" key="4">
    <source>
        <dbReference type="Proteomes" id="UP000660047"/>
    </source>
</evidence>
<keyword evidence="2" id="KW-0472">Membrane</keyword>